<dbReference type="Proteomes" id="UP000184363">
    <property type="component" value="Unassembled WGS sequence"/>
</dbReference>
<dbReference type="RefSeq" id="WP_234997456.1">
    <property type="nucleotide sequence ID" value="NZ_CALGVN010000041.1"/>
</dbReference>
<name>A0A1M6XN80_PSETH</name>
<dbReference type="AlphaFoldDB" id="A0A1M6XN80"/>
<organism evidence="1 2">
    <name type="scientific">Pseudonocardia thermophila</name>
    <dbReference type="NCBI Taxonomy" id="1848"/>
    <lineage>
        <taxon>Bacteria</taxon>
        <taxon>Bacillati</taxon>
        <taxon>Actinomycetota</taxon>
        <taxon>Actinomycetes</taxon>
        <taxon>Pseudonocardiales</taxon>
        <taxon>Pseudonocardiaceae</taxon>
        <taxon>Pseudonocardia</taxon>
    </lineage>
</organism>
<dbReference type="EMBL" id="FRAP01000017">
    <property type="protein sequence ID" value="SHL07358.1"/>
    <property type="molecule type" value="Genomic_DNA"/>
</dbReference>
<proteinExistence type="predicted"/>
<evidence type="ECO:0008006" key="3">
    <source>
        <dbReference type="Google" id="ProtNLM"/>
    </source>
</evidence>
<protein>
    <recommendedName>
        <fullName evidence="3">Transposase</fullName>
    </recommendedName>
</protein>
<evidence type="ECO:0000313" key="1">
    <source>
        <dbReference type="EMBL" id="SHL07358.1"/>
    </source>
</evidence>
<reference evidence="1 2" key="1">
    <citation type="submission" date="2016-11" db="EMBL/GenBank/DDBJ databases">
        <authorList>
            <person name="Jaros S."/>
            <person name="Januszkiewicz K."/>
            <person name="Wedrychowicz H."/>
        </authorList>
    </citation>
    <scope>NUCLEOTIDE SEQUENCE [LARGE SCALE GENOMIC DNA]</scope>
    <source>
        <strain evidence="1 2">DSM 43832</strain>
    </source>
</reference>
<accession>A0A1M6XN80</accession>
<sequence length="77" mass="8354">MVVIGIDPRKRSRTAVAVDEAGRQLGQLTVCSDPQGLLRLWAWASRFGPDRRWAVEDGRGIAGRLVRTLIGQGAAVV</sequence>
<keyword evidence="2" id="KW-1185">Reference proteome</keyword>
<gene>
    <name evidence="1" type="ORF">SAMN05443637_11798</name>
</gene>
<evidence type="ECO:0000313" key="2">
    <source>
        <dbReference type="Proteomes" id="UP000184363"/>
    </source>
</evidence>